<accession>A0ABX6DSG0</accession>
<evidence type="ECO:0000313" key="2">
    <source>
        <dbReference type="EMBL" id="QGH31318.1"/>
    </source>
</evidence>
<evidence type="ECO:0000256" key="1">
    <source>
        <dbReference type="SAM" id="Phobius"/>
    </source>
</evidence>
<keyword evidence="1" id="KW-1133">Transmembrane helix</keyword>
<proteinExistence type="predicted"/>
<sequence length="262" mass="30280">MLEKINEQRIEPHKVTKPIQLLAAWMVGLVVTNSSFLIAASQMTDQSWEKGFLVVAAVINVPVFLFALFLLQTRFRAELQEDTYYSEYLSKKTSTPIKLDKNTEQDARIERIERVVTQLSSQKIEQDNNVSVEGELDWAKWAVGMNRYHPNFKEIREALKAAKIPITSYFGKKEELPNRWVISLSRFLPITHKTAILRELLPFEFDGFQLWEPIREADETEDVYIGSYGSSPVASINTDLRELLRQDDIEESDLAFLYDINS</sequence>
<dbReference type="EMBL" id="CP045845">
    <property type="protein sequence ID" value="QGH31318.1"/>
    <property type="molecule type" value="Genomic_DNA"/>
</dbReference>
<keyword evidence="1" id="KW-0472">Membrane</keyword>
<name>A0ABX6DSG0_KLUIN</name>
<dbReference type="RefSeq" id="WP_153743600.1">
    <property type="nucleotide sequence ID" value="NZ_CP045843.1"/>
</dbReference>
<evidence type="ECO:0000313" key="3">
    <source>
        <dbReference type="Proteomes" id="UP000344450"/>
    </source>
</evidence>
<keyword evidence="1" id="KW-0812">Transmembrane</keyword>
<reference evidence="2 3" key="1">
    <citation type="submission" date="2019-10" db="EMBL/GenBank/DDBJ databases">
        <title>Complete genome sequencing of drug resistant plasmids in Kluyvera intermedia.</title>
        <authorList>
            <person name="Ke C."/>
            <person name="Jian S."/>
        </authorList>
    </citation>
    <scope>NUCLEOTIDE SEQUENCE [LARGE SCALE GENOMIC DNA]</scope>
    <source>
        <strain evidence="2 3">N2-1</strain>
    </source>
</reference>
<dbReference type="GeneID" id="91974179"/>
<gene>
    <name evidence="2" type="ORF">GHC21_17285</name>
</gene>
<organism evidence="2 3">
    <name type="scientific">Kluyvera intermedia</name>
    <name type="common">Enterobacter intermedius</name>
    <dbReference type="NCBI Taxonomy" id="61648"/>
    <lineage>
        <taxon>Bacteria</taxon>
        <taxon>Pseudomonadati</taxon>
        <taxon>Pseudomonadota</taxon>
        <taxon>Gammaproteobacteria</taxon>
        <taxon>Enterobacterales</taxon>
        <taxon>Enterobacteriaceae</taxon>
        <taxon>Kluyvera</taxon>
    </lineage>
</organism>
<dbReference type="Proteomes" id="UP000344450">
    <property type="component" value="Chromosome"/>
</dbReference>
<keyword evidence="3" id="KW-1185">Reference proteome</keyword>
<feature type="transmembrane region" description="Helical" evidence="1">
    <location>
        <begin position="52"/>
        <end position="71"/>
    </location>
</feature>
<feature type="transmembrane region" description="Helical" evidence="1">
    <location>
        <begin position="21"/>
        <end position="40"/>
    </location>
</feature>
<protein>
    <submittedName>
        <fullName evidence="2">Uncharacterized protein</fullName>
    </submittedName>
</protein>